<organism evidence="1 2">
    <name type="scientific">Allosaccharopolyspora coralli</name>
    <dbReference type="NCBI Taxonomy" id="2665642"/>
    <lineage>
        <taxon>Bacteria</taxon>
        <taxon>Bacillati</taxon>
        <taxon>Actinomycetota</taxon>
        <taxon>Actinomycetes</taxon>
        <taxon>Pseudonocardiales</taxon>
        <taxon>Pseudonocardiaceae</taxon>
        <taxon>Allosaccharopolyspora</taxon>
    </lineage>
</organism>
<gene>
    <name evidence="1" type="ORF">GIY23_09665</name>
</gene>
<dbReference type="Pfam" id="PF08002">
    <property type="entry name" value="DUF1697"/>
    <property type="match status" value="1"/>
</dbReference>
<dbReference type="KEGG" id="sace:GIY23_09665"/>
<keyword evidence="2" id="KW-1185">Reference proteome</keyword>
<dbReference type="SUPFAM" id="SSF160379">
    <property type="entry name" value="SP0830-like"/>
    <property type="match status" value="1"/>
</dbReference>
<proteinExistence type="predicted"/>
<name>A0A5Q3QE28_9PSEU</name>
<evidence type="ECO:0000313" key="1">
    <source>
        <dbReference type="EMBL" id="QGK69749.1"/>
    </source>
</evidence>
<reference evidence="2" key="1">
    <citation type="submission" date="2019-11" db="EMBL/GenBank/DDBJ databases">
        <title>The complete genome sequence of Saccharopolyspora sp. E2A.</title>
        <authorList>
            <person name="Zhang G."/>
        </authorList>
    </citation>
    <scope>NUCLEOTIDE SEQUENCE [LARGE SCALE GENOMIC DNA]</scope>
    <source>
        <strain evidence="2">E2A</strain>
    </source>
</reference>
<dbReference type="PIRSF" id="PIRSF008502">
    <property type="entry name" value="UCP008502"/>
    <property type="match status" value="1"/>
</dbReference>
<dbReference type="PANTHER" id="PTHR36439:SF1">
    <property type="entry name" value="DUF1697 DOMAIN-CONTAINING PROTEIN"/>
    <property type="match status" value="1"/>
</dbReference>
<dbReference type="EMBL" id="CP045929">
    <property type="protein sequence ID" value="QGK69749.1"/>
    <property type="molecule type" value="Genomic_DNA"/>
</dbReference>
<dbReference type="Gene3D" id="3.30.70.1280">
    <property type="entry name" value="SP0830-like domains"/>
    <property type="match status" value="1"/>
</dbReference>
<dbReference type="AlphaFoldDB" id="A0A5Q3QE28"/>
<sequence length="210" mass="22790">MNDLGANGTLAPPHEAKVPFASFCRGPCETRGVSCCVALLRGINLGPANKVDMAELRTVFTALGHQEVSTYIRSGNVVFRSDRADLDEIARESQARIERDLGVTSAVIVRSHSDLEAVLRANPFMYDEHDPAKLHVAFLGKEPAPDVVDALNVPSGESARFAVVGREMYLHYPNGSARTKLGTSFLARLGVVATARNWRTVHKLHALTAD</sequence>
<dbReference type="InterPro" id="IPR012545">
    <property type="entry name" value="DUF1697"/>
</dbReference>
<protein>
    <submittedName>
        <fullName evidence="1">DUF1697 domain-containing protein</fullName>
    </submittedName>
</protein>
<dbReference type="Proteomes" id="UP000371041">
    <property type="component" value="Chromosome"/>
</dbReference>
<evidence type="ECO:0000313" key="2">
    <source>
        <dbReference type="Proteomes" id="UP000371041"/>
    </source>
</evidence>
<accession>A0A5Q3QE28</accession>
<dbReference type="PANTHER" id="PTHR36439">
    <property type="entry name" value="BLL4334 PROTEIN"/>
    <property type="match status" value="1"/>
</dbReference>